<dbReference type="RefSeq" id="WP_179551257.1">
    <property type="nucleotide sequence ID" value="NZ_JACCFI010000001.1"/>
</dbReference>
<feature type="chain" id="PRO_5032425509" evidence="1">
    <location>
        <begin position="25"/>
        <end position="360"/>
    </location>
</feature>
<sequence length="360" mass="35765">MRLISGGVAAAALVLLLTGCVASAPTPTEPPIAAPTPVETAPAGALTCEDLASADLVAAALTGVDGATPELVEAWWPRAGLGEMAVTAAGGLDCSWRAGAAVNPDEYGATDGRYLRVEVLPGGGPLWQPYLMGDGPAQDTDHRDVGGAPGLATCGDPGCRVSVPIGDAWIQVDLTPDGWNADRSVFAGMDARAVLDRVVAVAASAVEAVDAAGPTGLGTASPAEQVDCESVLPAAEIETFDGSPAEWSTIGAALPERVRFGDAAGYLAGFTPCSGPGYNPLLVIAPTGAALVADLAARADGAALLTPVALVGMAAGDVAVTDCTDGAKYCTLVFSHDGAGYSIGAPADATVRYAELVLAG</sequence>
<proteinExistence type="predicted"/>
<evidence type="ECO:0000313" key="2">
    <source>
        <dbReference type="EMBL" id="NYG21284.1"/>
    </source>
</evidence>
<dbReference type="PROSITE" id="PS51257">
    <property type="entry name" value="PROKAR_LIPOPROTEIN"/>
    <property type="match status" value="1"/>
</dbReference>
<gene>
    <name evidence="2" type="ORF">BJY17_002031</name>
</gene>
<reference evidence="2 3" key="1">
    <citation type="submission" date="2020-07" db="EMBL/GenBank/DDBJ databases">
        <title>Sequencing the genomes of 1000 actinobacteria strains.</title>
        <authorList>
            <person name="Klenk H.-P."/>
        </authorList>
    </citation>
    <scope>NUCLEOTIDE SEQUENCE [LARGE SCALE GENOMIC DNA]</scope>
    <source>
        <strain evidence="2 3">DSM 8598</strain>
    </source>
</reference>
<evidence type="ECO:0000256" key="1">
    <source>
        <dbReference type="SAM" id="SignalP"/>
    </source>
</evidence>
<dbReference type="AlphaFoldDB" id="A0A852X1I6"/>
<dbReference type="Proteomes" id="UP000549066">
    <property type="component" value="Unassembled WGS sequence"/>
</dbReference>
<accession>A0A852X1I6</accession>
<organism evidence="2 3">
    <name type="scientific">Agromyces hippuratus</name>
    <dbReference type="NCBI Taxonomy" id="286438"/>
    <lineage>
        <taxon>Bacteria</taxon>
        <taxon>Bacillati</taxon>
        <taxon>Actinomycetota</taxon>
        <taxon>Actinomycetes</taxon>
        <taxon>Micrococcales</taxon>
        <taxon>Microbacteriaceae</taxon>
        <taxon>Agromyces</taxon>
    </lineage>
</organism>
<keyword evidence="1" id="KW-0732">Signal</keyword>
<comment type="caution">
    <text evidence="2">The sequence shown here is derived from an EMBL/GenBank/DDBJ whole genome shotgun (WGS) entry which is preliminary data.</text>
</comment>
<keyword evidence="3" id="KW-1185">Reference proteome</keyword>
<protein>
    <submittedName>
        <fullName evidence="2">Uncharacterized protein</fullName>
    </submittedName>
</protein>
<evidence type="ECO:0000313" key="3">
    <source>
        <dbReference type="Proteomes" id="UP000549066"/>
    </source>
</evidence>
<name>A0A852X1I6_9MICO</name>
<dbReference type="EMBL" id="JACCFI010000001">
    <property type="protein sequence ID" value="NYG21284.1"/>
    <property type="molecule type" value="Genomic_DNA"/>
</dbReference>
<feature type="signal peptide" evidence="1">
    <location>
        <begin position="1"/>
        <end position="24"/>
    </location>
</feature>